<dbReference type="PATRIC" id="fig|266128.3.peg.288"/>
<keyword evidence="2" id="KW-0813">Transport</keyword>
<evidence type="ECO:0000313" key="4">
    <source>
        <dbReference type="EMBL" id="KRG58395.1"/>
    </source>
</evidence>
<dbReference type="STRING" id="266128.ABB25_07070"/>
<evidence type="ECO:0000313" key="5">
    <source>
        <dbReference type="Proteomes" id="UP000051254"/>
    </source>
</evidence>
<comment type="subcellular location">
    <subcellularLocation>
        <location evidence="2">Cell membrane</location>
        <topology evidence="2">Multi-pass membrane protein</topology>
    </subcellularLocation>
</comment>
<feature type="transmembrane region" description="Helical" evidence="3">
    <location>
        <begin position="85"/>
        <end position="103"/>
    </location>
</feature>
<dbReference type="Pfam" id="PF02632">
    <property type="entry name" value="BioY"/>
    <property type="match status" value="1"/>
</dbReference>
<dbReference type="PANTHER" id="PTHR34295:SF1">
    <property type="entry name" value="BIOTIN TRANSPORTER BIOY"/>
    <property type="match status" value="1"/>
</dbReference>
<dbReference type="PIRSF" id="PIRSF016661">
    <property type="entry name" value="BioY"/>
    <property type="match status" value="1"/>
</dbReference>
<keyword evidence="5" id="KW-1185">Reference proteome</keyword>
<evidence type="ECO:0000256" key="1">
    <source>
        <dbReference type="ARBA" id="ARBA00010692"/>
    </source>
</evidence>
<keyword evidence="3" id="KW-0812">Transmembrane</keyword>
<dbReference type="AlphaFoldDB" id="A0A0R0BMY0"/>
<dbReference type="EMBL" id="LDJH01000011">
    <property type="protein sequence ID" value="KRG58395.1"/>
    <property type="molecule type" value="Genomic_DNA"/>
</dbReference>
<gene>
    <name evidence="4" type="ORF">ABB25_07070</name>
</gene>
<keyword evidence="2" id="KW-1003">Cell membrane</keyword>
<dbReference type="Proteomes" id="UP000051254">
    <property type="component" value="Unassembled WGS sequence"/>
</dbReference>
<evidence type="ECO:0000256" key="3">
    <source>
        <dbReference type="SAM" id="Phobius"/>
    </source>
</evidence>
<dbReference type="PANTHER" id="PTHR34295">
    <property type="entry name" value="BIOTIN TRANSPORTER BIOY"/>
    <property type="match status" value="1"/>
</dbReference>
<keyword evidence="3" id="KW-1133">Transmembrane helix</keyword>
<evidence type="ECO:0000256" key="2">
    <source>
        <dbReference type="PIRNR" id="PIRNR016661"/>
    </source>
</evidence>
<proteinExistence type="inferred from homology"/>
<organism evidence="4 5">
    <name type="scientific">Stenotrophomonas koreensis</name>
    <dbReference type="NCBI Taxonomy" id="266128"/>
    <lineage>
        <taxon>Bacteria</taxon>
        <taxon>Pseudomonadati</taxon>
        <taxon>Pseudomonadota</taxon>
        <taxon>Gammaproteobacteria</taxon>
        <taxon>Lysobacterales</taxon>
        <taxon>Lysobacteraceae</taxon>
        <taxon>Stenotrophomonas</taxon>
    </lineage>
</organism>
<comment type="caution">
    <text evidence="4">The sequence shown here is derived from an EMBL/GenBank/DDBJ whole genome shotgun (WGS) entry which is preliminary data.</text>
</comment>
<dbReference type="GO" id="GO:0015225">
    <property type="term" value="F:biotin transmembrane transporter activity"/>
    <property type="evidence" value="ECO:0007669"/>
    <property type="project" value="UniProtKB-UniRule"/>
</dbReference>
<dbReference type="RefSeq" id="WP_057665339.1">
    <property type="nucleotide sequence ID" value="NZ_LDJH01000011.1"/>
</dbReference>
<dbReference type="Gene3D" id="1.10.1760.20">
    <property type="match status" value="1"/>
</dbReference>
<dbReference type="OrthoDB" id="9803495at2"/>
<dbReference type="InterPro" id="IPR003784">
    <property type="entry name" value="BioY"/>
</dbReference>
<dbReference type="GO" id="GO:0005886">
    <property type="term" value="C:plasma membrane"/>
    <property type="evidence" value="ECO:0007669"/>
    <property type="project" value="UniProtKB-SubCell"/>
</dbReference>
<feature type="transmembrane region" description="Helical" evidence="3">
    <location>
        <begin position="30"/>
        <end position="50"/>
    </location>
</feature>
<accession>A0A0R0BMY0</accession>
<comment type="similarity">
    <text evidence="1 2">Belongs to the BioY family.</text>
</comment>
<protein>
    <recommendedName>
        <fullName evidence="2">Biotin transporter</fullName>
    </recommendedName>
</protein>
<feature type="transmembrane region" description="Helical" evidence="3">
    <location>
        <begin position="115"/>
        <end position="135"/>
    </location>
</feature>
<keyword evidence="2 3" id="KW-0472">Membrane</keyword>
<feature type="transmembrane region" description="Helical" evidence="3">
    <location>
        <begin position="57"/>
        <end position="79"/>
    </location>
</feature>
<name>A0A0R0BMY0_9GAMM</name>
<sequence>MNRVVRLLPLLLGVGLIVLCARLPALPLGPVPVTLQSFAVILAGAVLGPWRGAVAVLLYLGLGLAGAPVFSGGAAGVAVLNGASAGYLLAFPLLALLGGGLVWRVMPAGSTPRPLWLFACGLAGSVLVLHPLGIAGLVRALEITPLQALSIDLRYWPGDVLKNALMAVLASAVHRRWPGLRRGQC</sequence>
<reference evidence="4 5" key="1">
    <citation type="submission" date="2015-05" db="EMBL/GenBank/DDBJ databases">
        <title>Genome sequencing and analysis of members of genus Stenotrophomonas.</title>
        <authorList>
            <person name="Patil P.P."/>
            <person name="Midha S."/>
            <person name="Patil P.B."/>
        </authorList>
    </citation>
    <scope>NUCLEOTIDE SEQUENCE [LARGE SCALE GENOMIC DNA]</scope>
    <source>
        <strain evidence="4 5">DSM 17805</strain>
    </source>
</reference>